<accession>A0A1M7AZQ7</accession>
<dbReference type="SUPFAM" id="SSF103088">
    <property type="entry name" value="OmpA-like"/>
    <property type="match status" value="1"/>
</dbReference>
<evidence type="ECO:0000259" key="6">
    <source>
        <dbReference type="PROSITE" id="PS51123"/>
    </source>
</evidence>
<dbReference type="InterPro" id="IPR036737">
    <property type="entry name" value="OmpA-like_sf"/>
</dbReference>
<evidence type="ECO:0000256" key="5">
    <source>
        <dbReference type="SAM" id="MobiDB-lite"/>
    </source>
</evidence>
<dbReference type="STRING" id="1423959.SAMN05444407_104175"/>
<dbReference type="GO" id="GO:0009279">
    <property type="term" value="C:cell outer membrane"/>
    <property type="evidence" value="ECO:0007669"/>
    <property type="project" value="UniProtKB-SubCell"/>
</dbReference>
<dbReference type="AlphaFoldDB" id="A0A1M7AZQ7"/>
<dbReference type="EMBL" id="FRBM01000004">
    <property type="protein sequence ID" value="SHL48117.1"/>
    <property type="molecule type" value="Genomic_DNA"/>
</dbReference>
<dbReference type="PROSITE" id="PS51123">
    <property type="entry name" value="OMPA_2"/>
    <property type="match status" value="1"/>
</dbReference>
<keyword evidence="7" id="KW-0969">Cilium</keyword>
<proteinExistence type="predicted"/>
<keyword evidence="2 4" id="KW-0472">Membrane</keyword>
<feature type="region of interest" description="Disordered" evidence="5">
    <location>
        <begin position="252"/>
        <end position="287"/>
    </location>
</feature>
<dbReference type="Proteomes" id="UP000184069">
    <property type="component" value="Unassembled WGS sequence"/>
</dbReference>
<dbReference type="InterPro" id="IPR009282">
    <property type="entry name" value="DUF937"/>
</dbReference>
<dbReference type="InterPro" id="IPR006665">
    <property type="entry name" value="OmpA-like"/>
</dbReference>
<dbReference type="Gene3D" id="3.30.1330.60">
    <property type="entry name" value="OmpA-like domain"/>
    <property type="match status" value="1"/>
</dbReference>
<dbReference type="CDD" id="cd07185">
    <property type="entry name" value="OmpA_C-like"/>
    <property type="match status" value="1"/>
</dbReference>
<evidence type="ECO:0000256" key="1">
    <source>
        <dbReference type="ARBA" id="ARBA00004442"/>
    </source>
</evidence>
<evidence type="ECO:0000256" key="3">
    <source>
        <dbReference type="ARBA" id="ARBA00023237"/>
    </source>
</evidence>
<reference evidence="8 10" key="2">
    <citation type="submission" date="2016-11" db="EMBL/GenBank/DDBJ databases">
        <authorList>
            <person name="Jaros S."/>
            <person name="Januszkiewicz K."/>
            <person name="Wedrychowicz H."/>
        </authorList>
    </citation>
    <scope>NUCLEOTIDE SEQUENCE [LARGE SCALE GENOMIC DNA]</scope>
    <source>
        <strain evidence="8 10">DSM 27621</strain>
    </source>
</reference>
<evidence type="ECO:0000313" key="8">
    <source>
        <dbReference type="EMBL" id="SHL48117.1"/>
    </source>
</evidence>
<organism evidence="8 10">
    <name type="scientific">Chryseobacterium contaminans</name>
    <dbReference type="NCBI Taxonomy" id="1423959"/>
    <lineage>
        <taxon>Bacteria</taxon>
        <taxon>Pseudomonadati</taxon>
        <taxon>Bacteroidota</taxon>
        <taxon>Flavobacteriia</taxon>
        <taxon>Flavobacteriales</taxon>
        <taxon>Weeksellaceae</taxon>
        <taxon>Chryseobacterium group</taxon>
        <taxon>Chryseobacterium</taxon>
    </lineage>
</organism>
<feature type="compositionally biased region" description="Low complexity" evidence="5">
    <location>
        <begin position="252"/>
        <end position="284"/>
    </location>
</feature>
<name>A0A1M7AZQ7_9FLAO</name>
<dbReference type="OrthoDB" id="9782229at2"/>
<reference evidence="7 9" key="1">
    <citation type="submission" date="2016-07" db="EMBL/GenBank/DDBJ databases">
        <authorList>
            <person name="Jeong J.-J."/>
            <person name="Kim D.W."/>
            <person name="Sang M.K."/>
            <person name="Choi I.-G."/>
            <person name="Kim K.D."/>
        </authorList>
    </citation>
    <scope>NUCLEOTIDE SEQUENCE [LARGE SCALE GENOMIC DNA]</scope>
    <source>
        <strain evidence="7 9">C-26</strain>
    </source>
</reference>
<evidence type="ECO:0000256" key="4">
    <source>
        <dbReference type="PROSITE-ProRule" id="PRU00473"/>
    </source>
</evidence>
<keyword evidence="7" id="KW-0282">Flagellum</keyword>
<keyword evidence="9" id="KW-1185">Reference proteome</keyword>
<evidence type="ECO:0000313" key="10">
    <source>
        <dbReference type="Proteomes" id="UP000184069"/>
    </source>
</evidence>
<dbReference type="Pfam" id="PF00691">
    <property type="entry name" value="OmpA"/>
    <property type="match status" value="1"/>
</dbReference>
<protein>
    <submittedName>
        <fullName evidence="7">Flagellar motor protein MotB</fullName>
    </submittedName>
    <submittedName>
        <fullName evidence="8">OmpA family protein</fullName>
    </submittedName>
</protein>
<evidence type="ECO:0000313" key="7">
    <source>
        <dbReference type="EMBL" id="OCA79044.1"/>
    </source>
</evidence>
<evidence type="ECO:0000256" key="2">
    <source>
        <dbReference type="ARBA" id="ARBA00023136"/>
    </source>
</evidence>
<dbReference type="InterPro" id="IPR006664">
    <property type="entry name" value="OMP_bac"/>
</dbReference>
<feature type="domain" description="OmpA-like" evidence="6">
    <location>
        <begin position="325"/>
        <end position="442"/>
    </location>
</feature>
<dbReference type="PRINTS" id="PR01021">
    <property type="entry name" value="OMPADOMAIN"/>
</dbReference>
<keyword evidence="3" id="KW-0998">Cell outer membrane</keyword>
<dbReference type="Pfam" id="PF06078">
    <property type="entry name" value="DUF937"/>
    <property type="match status" value="1"/>
</dbReference>
<dbReference type="RefSeq" id="WP_066694671.1">
    <property type="nucleotide sequence ID" value="NZ_FRBM01000004.1"/>
</dbReference>
<evidence type="ECO:0000313" key="9">
    <source>
        <dbReference type="Proteomes" id="UP000093508"/>
    </source>
</evidence>
<keyword evidence="7" id="KW-0966">Cell projection</keyword>
<gene>
    <name evidence="7" type="ORF">BBH99_19850</name>
    <name evidence="8" type="ORF">SAMN05444407_104175</name>
</gene>
<dbReference type="PANTHER" id="PTHR30329">
    <property type="entry name" value="STATOR ELEMENT OF FLAGELLAR MOTOR COMPLEX"/>
    <property type="match status" value="1"/>
</dbReference>
<dbReference type="EMBL" id="MAYF01000114">
    <property type="protein sequence ID" value="OCA79044.1"/>
    <property type="molecule type" value="Genomic_DNA"/>
</dbReference>
<dbReference type="InterPro" id="IPR050330">
    <property type="entry name" value="Bact_OuterMem_StrucFunc"/>
</dbReference>
<dbReference type="Proteomes" id="UP000093508">
    <property type="component" value="Unassembled WGS sequence"/>
</dbReference>
<comment type="subcellular location">
    <subcellularLocation>
        <location evidence="1">Cell outer membrane</location>
    </subcellularLocation>
</comment>
<dbReference type="PANTHER" id="PTHR30329:SF21">
    <property type="entry name" value="LIPOPROTEIN YIAD-RELATED"/>
    <property type="match status" value="1"/>
</dbReference>
<sequence>MSLNVIDLIKGQLGPALVSQAASQFGESESGISKAIGGLLPAVVGGLANNADNPGVVDAITKASSSGILGNLLGGSSNNPIITSLLSSLFGDKIGGLVNSIASFSGISNNSAGSLLNLVTGATVGTVGKYAADNNLGASGISSLLNDQKGIISSLLPAGLSLASFGLGAENWFGQAKETVSSVTSTAKDNIAEGVATARENVSEGAREIREQFENNNNNQGGGSIWKWLLPLLLLIAAGYFLWKQCEKKQTTTTMTSTSDSTGTSVDTASATSTAPGTPAAPVAKTDENIDLNGVSLKGYKGGMEDQMISFLKTDGYKNAADDAALKDKWYDFDHVNFKMGSSTELEAGSQGQLDNLVAILKAFPDAKIKIGGYTDKTGNEASNVKLSQARADFIKAALAKAGVGAQVLGAEGYGSKFATVDAKASDAERAADRKMSVRFAK</sequence>